<feature type="domain" description="Reverse transcriptase" evidence="16">
    <location>
        <begin position="900"/>
        <end position="1235"/>
    </location>
</feature>
<comment type="caution">
    <text evidence="17">The sequence shown here is derived from an EMBL/GenBank/DDBJ whole genome shotgun (WGS) entry which is preliminary data.</text>
</comment>
<evidence type="ECO:0000256" key="11">
    <source>
        <dbReference type="ARBA" id="ARBA00023242"/>
    </source>
</evidence>
<dbReference type="InterPro" id="IPR003545">
    <property type="entry name" value="Telomerase_RT"/>
</dbReference>
<dbReference type="InterPro" id="IPR021891">
    <property type="entry name" value="Telomerase_RBD"/>
</dbReference>
<evidence type="ECO:0000256" key="7">
    <source>
        <dbReference type="ARBA" id="ARBA00022723"/>
    </source>
</evidence>
<feature type="compositionally biased region" description="Basic residues" evidence="15">
    <location>
        <begin position="219"/>
        <end position="235"/>
    </location>
</feature>
<evidence type="ECO:0000256" key="1">
    <source>
        <dbReference type="ARBA" id="ARBA00008001"/>
    </source>
</evidence>
<feature type="region of interest" description="Disordered" evidence="15">
    <location>
        <begin position="472"/>
        <end position="558"/>
    </location>
</feature>
<evidence type="ECO:0000256" key="12">
    <source>
        <dbReference type="ARBA" id="ARBA00032044"/>
    </source>
</evidence>
<evidence type="ECO:0000256" key="5">
    <source>
        <dbReference type="ARBA" id="ARBA00022679"/>
    </source>
</evidence>
<evidence type="ECO:0000256" key="14">
    <source>
        <dbReference type="RuleBase" id="RU365061"/>
    </source>
</evidence>
<keyword evidence="9 14" id="KW-0779">Telomere</keyword>
<keyword evidence="8 14" id="KW-0460">Magnesium</keyword>
<comment type="catalytic activity">
    <reaction evidence="13 14">
        <text>DNA(n) + a 2'-deoxyribonucleoside 5'-triphosphate = DNA(n+1) + diphosphate</text>
        <dbReference type="Rhea" id="RHEA:22508"/>
        <dbReference type="Rhea" id="RHEA-COMP:17339"/>
        <dbReference type="Rhea" id="RHEA-COMP:17340"/>
        <dbReference type="ChEBI" id="CHEBI:33019"/>
        <dbReference type="ChEBI" id="CHEBI:61560"/>
        <dbReference type="ChEBI" id="CHEBI:173112"/>
        <dbReference type="EC" id="2.7.7.49"/>
    </reaction>
</comment>
<dbReference type="Gene3D" id="1.10.357.90">
    <property type="match status" value="1"/>
</dbReference>
<dbReference type="InterPro" id="IPR000477">
    <property type="entry name" value="RT_dom"/>
</dbReference>
<dbReference type="PANTHER" id="PTHR12066:SF0">
    <property type="entry name" value="TELOMERASE REVERSE TRANSCRIPTASE"/>
    <property type="match status" value="1"/>
</dbReference>
<name>A0ABN8M9X4_9CNID</name>
<feature type="compositionally biased region" description="Basic and acidic residues" evidence="15">
    <location>
        <begin position="526"/>
        <end position="538"/>
    </location>
</feature>
<dbReference type="Pfam" id="PF12009">
    <property type="entry name" value="Telomerase_RBD"/>
    <property type="match status" value="1"/>
</dbReference>
<comment type="subcellular location">
    <subcellularLocation>
        <location evidence="14">Nucleus</location>
    </subcellularLocation>
    <subcellularLocation>
        <location evidence="14">Chromosome</location>
        <location evidence="14">Telomere</location>
    </subcellularLocation>
</comment>
<dbReference type="PROSITE" id="PS50878">
    <property type="entry name" value="RT_POL"/>
    <property type="match status" value="1"/>
</dbReference>
<dbReference type="Gene3D" id="3.30.70.2630">
    <property type="match status" value="1"/>
</dbReference>
<comment type="function">
    <text evidence="14">Telomerase is a ribonucleoprotein enzyme essential for the replication of chromosome termini in most eukaryotes. It elongates telomeres. It is a reverse transcriptase that adds simple sequence repeats to chromosome ends by copying a template sequence within the RNA component of the enzyme.</text>
</comment>
<feature type="compositionally biased region" description="Polar residues" evidence="15">
    <location>
        <begin position="641"/>
        <end position="657"/>
    </location>
</feature>
<dbReference type="InterPro" id="IPR049915">
    <property type="entry name" value="TERT_TEN"/>
</dbReference>
<dbReference type="Pfam" id="PF21399">
    <property type="entry name" value="TERT_C"/>
    <property type="match status" value="1"/>
</dbReference>
<evidence type="ECO:0000256" key="2">
    <source>
        <dbReference type="ARBA" id="ARBA00012493"/>
    </source>
</evidence>
<feature type="compositionally biased region" description="Polar residues" evidence="15">
    <location>
        <begin position="378"/>
        <end position="399"/>
    </location>
</feature>
<keyword evidence="5 14" id="KW-0808">Transferase</keyword>
<dbReference type="CDD" id="cd01648">
    <property type="entry name" value="TERT"/>
    <property type="match status" value="1"/>
</dbReference>
<dbReference type="PANTHER" id="PTHR12066">
    <property type="entry name" value="TELOMERASE REVERSE TRANSCRIPTASE"/>
    <property type="match status" value="1"/>
</dbReference>
<feature type="region of interest" description="Disordered" evidence="15">
    <location>
        <begin position="192"/>
        <end position="245"/>
    </location>
</feature>
<evidence type="ECO:0000256" key="8">
    <source>
        <dbReference type="ARBA" id="ARBA00022842"/>
    </source>
</evidence>
<gene>
    <name evidence="17" type="ORF">PEVE_00020332</name>
</gene>
<feature type="region of interest" description="Disordered" evidence="15">
    <location>
        <begin position="613"/>
        <end position="667"/>
    </location>
</feature>
<dbReference type="Gene3D" id="1.10.132.70">
    <property type="match status" value="1"/>
</dbReference>
<feature type="compositionally biased region" description="Basic and acidic residues" evidence="15">
    <location>
        <begin position="367"/>
        <end position="376"/>
    </location>
</feature>
<dbReference type="Proteomes" id="UP001159427">
    <property type="component" value="Unassembled WGS sequence"/>
</dbReference>
<evidence type="ECO:0000313" key="17">
    <source>
        <dbReference type="EMBL" id="CAH3023740.1"/>
    </source>
</evidence>
<feature type="compositionally biased region" description="Polar residues" evidence="15">
    <location>
        <begin position="613"/>
        <end position="633"/>
    </location>
</feature>
<feature type="compositionally biased region" description="Basic and acidic residues" evidence="15">
    <location>
        <begin position="346"/>
        <end position="356"/>
    </location>
</feature>
<keyword evidence="10 14" id="KW-0695">RNA-directed DNA polymerase</keyword>
<evidence type="ECO:0000256" key="10">
    <source>
        <dbReference type="ARBA" id="ARBA00022918"/>
    </source>
</evidence>
<keyword evidence="11 14" id="KW-0539">Nucleus</keyword>
<evidence type="ECO:0000256" key="6">
    <source>
        <dbReference type="ARBA" id="ARBA00022695"/>
    </source>
</evidence>
<evidence type="ECO:0000256" key="4">
    <source>
        <dbReference type="ARBA" id="ARBA00022454"/>
    </source>
</evidence>
<accession>A0ABN8M9X4</accession>
<dbReference type="SMART" id="SM00975">
    <property type="entry name" value="Telomerase_RBD"/>
    <property type="match status" value="1"/>
</dbReference>
<sequence>MAPKKEKKKRIQLCNARQIISSFYAKLFTLLSFIRKVKKESGEQLIQDGDPADYKFLLKSTLVAVPRDLSKAPPFKPSNTHWFTLKEITNRVIEDVCRSNKSNVLALGFEPLRGNGRSGTVAGTIGIQNSYPNTIVSYIRTSKAWLLLHERVGDDLMIHLLQNVAMFVKSTSKCYFQVAGFPISRMSPFTEKGVDAPDKLGSIKRKKQKPTDEGEKASHSMRKLRRGGKRMRRSRQNFAKEKDHEASTSDIVVSAFCENTLRQEHICDEAAKNTRTSPVTAAQLEQPKSRKRRASDNLSDNQEPTSKKAKTSLSVEDSPLLFPTEPEGKSRNLPVSDHTVRSYSTSDRDNVTEQRGKNSNFLSPMKDCCEDSERKRTNQNAEISMSSTEDGLTTGSDTEVSPLLFPEETSEKSTEEPTCSASVRLSSNNDVAIALFQDDAETVVPCVDSGRVGDDLCRSDDKEMKATPVEMKEVRKRKKPFSAAGAKEEEKTNLRKRKKPWKCLLKLLPQPEQGKSPRKKTSATKFKGEGKSGKINRKESKKLRKNQSTSKTHHGIGMNDLYLPRTRLFYASNLSQKLSKKHVMEATPVSMNGARKLVHRIFLEGSYVGNGKSDVQNAKNVTGTSSNQKQTPTKNEKVTKGGQNAKNASGVLSNHKQTPSKKKKPFRLPKRLKRIVPLFLMFLARHRKCPFQVLLKHHCTFSERRARVIKSGKKKGRLFSTPKTTMWSKRRLKRHGSKVVKRPPGKKKIKVDVLVIRFLECVCHKVVPKELWGCPHNKRTFLRNLAKFLRLHRGEKFSLGQMMEGIKVSKCEWLKMKAADKRKFVPLSDSRKQQQLLSQFIWWFVTQYLMPLIKSFFYITESGTNRQRIFYYRKPVWRKIQQFGINMLCGEFFKPLKTKEAERLLSSKSSLGFSPLRFIPKSSTVRPITNMKHCPSIKEPTNAQKQQSINRKLQNLFEVLKFEKERNAKSLGATLFGNDDLYRVLKPFAERVRECLDGKPLFFVHVDVKHCYESIPHQKLFDIMKGMFEEEEYLIRRFALLRMSSGKVFRQVLRKMLREFYKHVSNVDDCRSFPDFFQSLITAWKLKRNVAVDQVWYLTEDRDKLINLLKEHVFNNIVRIGNNYYQQIKGIAQGSILSTMLCGYFYSDMEKTHLSEISQDPDSLLLRWVDDFLFITPHKILASKFLNVMRNGIPEYGCFINREKTLTNFDAVTDDGEQVKNVCASTRFPWCGYLFDTVTLEVRCDLSRYTGESRGLPLRDTLSVALDAHPGQALRWKLRYSVRPKCHPLLLDNNLNSRWTVLLNVYQLFLLTAYKFHTYAKELPKGEWRQPKDNPSFFCDLLIDVAQYFHSTSLRKSRQLSPDNASFSLDEYEVTWLCFHAFHTCLQRKQSRNRELLRFLKMGLSRLWRGNQELKKVTAISEHGVFKNIR</sequence>
<evidence type="ECO:0000256" key="13">
    <source>
        <dbReference type="ARBA" id="ARBA00048173"/>
    </source>
</evidence>
<feature type="compositionally biased region" description="Basic and acidic residues" evidence="15">
    <location>
        <begin position="209"/>
        <end position="218"/>
    </location>
</feature>
<feature type="region of interest" description="Disordered" evidence="15">
    <location>
        <begin position="272"/>
        <end position="422"/>
    </location>
</feature>
<dbReference type="PRINTS" id="PR01365">
    <property type="entry name" value="TELOMERASERT"/>
</dbReference>
<dbReference type="Pfam" id="PF11474">
    <property type="entry name" value="TEN_TERT"/>
    <property type="match status" value="1"/>
</dbReference>
<keyword evidence="4 14" id="KW-0158">Chromosome</keyword>
<keyword evidence="18" id="KW-1185">Reference proteome</keyword>
<evidence type="ECO:0000256" key="3">
    <source>
        <dbReference type="ARBA" id="ARBA00016182"/>
    </source>
</evidence>
<evidence type="ECO:0000259" key="16">
    <source>
        <dbReference type="PROSITE" id="PS50878"/>
    </source>
</evidence>
<evidence type="ECO:0000256" key="9">
    <source>
        <dbReference type="ARBA" id="ARBA00022895"/>
    </source>
</evidence>
<dbReference type="InterPro" id="IPR049139">
    <property type="entry name" value="TERT_C"/>
</dbReference>
<dbReference type="EC" id="2.7.7.49" evidence="2 14"/>
<protein>
    <recommendedName>
        <fullName evidence="3 14">Telomerase reverse transcriptase</fullName>
        <ecNumber evidence="2 14">2.7.7.49</ecNumber>
    </recommendedName>
    <alternativeName>
        <fullName evidence="12 14">Telomerase catalytic subunit</fullName>
    </alternativeName>
</protein>
<keyword evidence="7 14" id="KW-0479">Metal-binding</keyword>
<comment type="similarity">
    <text evidence="1 14">Belongs to the reverse transcriptase family. Telomerase subfamily.</text>
</comment>
<dbReference type="EMBL" id="CALNXI010000273">
    <property type="protein sequence ID" value="CAH3023740.1"/>
    <property type="molecule type" value="Genomic_DNA"/>
</dbReference>
<keyword evidence="6 14" id="KW-0548">Nucleotidyltransferase</keyword>
<reference evidence="17 18" key="1">
    <citation type="submission" date="2022-05" db="EMBL/GenBank/DDBJ databases">
        <authorList>
            <consortium name="Genoscope - CEA"/>
            <person name="William W."/>
        </authorList>
    </citation>
    <scope>NUCLEOTIDE SEQUENCE [LARGE SCALE GENOMIC DNA]</scope>
</reference>
<evidence type="ECO:0000313" key="18">
    <source>
        <dbReference type="Proteomes" id="UP001159427"/>
    </source>
</evidence>
<proteinExistence type="inferred from homology"/>
<feature type="compositionally biased region" description="Basic residues" evidence="15">
    <location>
        <begin position="658"/>
        <end position="667"/>
    </location>
</feature>
<evidence type="ECO:0000256" key="15">
    <source>
        <dbReference type="SAM" id="MobiDB-lite"/>
    </source>
</evidence>
<organism evidence="17 18">
    <name type="scientific">Porites evermanni</name>
    <dbReference type="NCBI Taxonomy" id="104178"/>
    <lineage>
        <taxon>Eukaryota</taxon>
        <taxon>Metazoa</taxon>
        <taxon>Cnidaria</taxon>
        <taxon>Anthozoa</taxon>
        <taxon>Hexacorallia</taxon>
        <taxon>Scleractinia</taxon>
        <taxon>Fungiina</taxon>
        <taxon>Poritidae</taxon>
        <taxon>Porites</taxon>
    </lineage>
</organism>